<organism evidence="4 5">
    <name type="scientific">Malassezia yamatoensis</name>
    <dbReference type="NCBI Taxonomy" id="253288"/>
    <lineage>
        <taxon>Eukaryota</taxon>
        <taxon>Fungi</taxon>
        <taxon>Dikarya</taxon>
        <taxon>Basidiomycota</taxon>
        <taxon>Ustilaginomycotina</taxon>
        <taxon>Malasseziomycetes</taxon>
        <taxon>Malasseziales</taxon>
        <taxon>Malasseziaceae</taxon>
        <taxon>Malassezia</taxon>
    </lineage>
</organism>
<dbReference type="PROSITE" id="PS51228">
    <property type="entry name" value="ACB_2"/>
    <property type="match status" value="1"/>
</dbReference>
<evidence type="ECO:0000256" key="1">
    <source>
        <dbReference type="ARBA" id="ARBA00005567"/>
    </source>
</evidence>
<protein>
    <submittedName>
        <fullName evidence="4">Acyl-CoA-binding protein (ACBP)/diazepam binding inhibitor (DBI)/endozepine (EP)</fullName>
    </submittedName>
</protein>
<dbReference type="AlphaFoldDB" id="A0AAJ5YT15"/>
<dbReference type="Gene3D" id="1.20.80.10">
    <property type="match status" value="1"/>
</dbReference>
<evidence type="ECO:0000256" key="2">
    <source>
        <dbReference type="ARBA" id="ARBA00023121"/>
    </source>
</evidence>
<dbReference type="InterPro" id="IPR014352">
    <property type="entry name" value="FERM/acyl-CoA-bd_prot_sf"/>
</dbReference>
<dbReference type="FunFam" id="1.20.80.10:FF:000010">
    <property type="entry name" value="Acyl-CoA-binding domain-containing protein 5"/>
    <property type="match status" value="1"/>
</dbReference>
<dbReference type="SUPFAM" id="SSF47027">
    <property type="entry name" value="Acyl-CoA binding protein"/>
    <property type="match status" value="1"/>
</dbReference>
<dbReference type="GO" id="GO:0000062">
    <property type="term" value="F:fatty-acyl-CoA binding"/>
    <property type="evidence" value="ECO:0007669"/>
    <property type="project" value="InterPro"/>
</dbReference>
<dbReference type="EMBL" id="CP119945">
    <property type="protein sequence ID" value="WFC99919.1"/>
    <property type="molecule type" value="Genomic_DNA"/>
</dbReference>
<dbReference type="PRINTS" id="PR00689">
    <property type="entry name" value="ACOABINDINGP"/>
</dbReference>
<proteinExistence type="inferred from homology"/>
<dbReference type="InterPro" id="IPR035984">
    <property type="entry name" value="Acyl-CoA-binding_sf"/>
</dbReference>
<dbReference type="Proteomes" id="UP001219567">
    <property type="component" value="Chromosome 3"/>
</dbReference>
<comment type="similarity">
    <text evidence="1">Belongs to the ACBP family.</text>
</comment>
<evidence type="ECO:0000259" key="3">
    <source>
        <dbReference type="PROSITE" id="PS51228"/>
    </source>
</evidence>
<dbReference type="GO" id="GO:0006631">
    <property type="term" value="P:fatty acid metabolic process"/>
    <property type="evidence" value="ECO:0007669"/>
    <property type="project" value="TreeGrafter"/>
</dbReference>
<dbReference type="Pfam" id="PF00887">
    <property type="entry name" value="ACBP"/>
    <property type="match status" value="1"/>
</dbReference>
<feature type="domain" description="ACB" evidence="3">
    <location>
        <begin position="2"/>
        <end position="91"/>
    </location>
</feature>
<dbReference type="InterPro" id="IPR000582">
    <property type="entry name" value="Acyl-CoA-binding_protein"/>
</dbReference>
<keyword evidence="2" id="KW-0446">Lipid-binding</keyword>
<sequence length="106" mass="12179">MSDQQFKKAAEVIQGLPKNAPVKVSQDMQLKVYALYKQATVGDVNTSRPGMLDMTGRYKWDAWNKVKGKSPEDAKKEYVESFFEIFEPYKDDAEYAKYLQEVQSLA</sequence>
<gene>
    <name evidence="4" type="primary">ACB1</name>
    <name evidence="4" type="ORF">MYAM1_002665</name>
</gene>
<dbReference type="PANTHER" id="PTHR23310">
    <property type="entry name" value="ACYL-COA-BINDING PROTEIN, ACBP"/>
    <property type="match status" value="1"/>
</dbReference>
<evidence type="ECO:0000313" key="4">
    <source>
        <dbReference type="EMBL" id="WFC99919.1"/>
    </source>
</evidence>
<name>A0AAJ5YT15_9BASI</name>
<keyword evidence="5" id="KW-1185">Reference proteome</keyword>
<reference evidence="4 5" key="1">
    <citation type="submission" date="2023-03" db="EMBL/GenBank/DDBJ databases">
        <title>Mating type loci evolution in Malassezia.</title>
        <authorList>
            <person name="Coelho M.A."/>
        </authorList>
    </citation>
    <scope>NUCLEOTIDE SEQUENCE [LARGE SCALE GENOMIC DNA]</scope>
    <source>
        <strain evidence="4 5">CBS 9725</strain>
    </source>
</reference>
<evidence type="ECO:0000313" key="5">
    <source>
        <dbReference type="Proteomes" id="UP001219567"/>
    </source>
</evidence>
<dbReference type="PANTHER" id="PTHR23310:SF62">
    <property type="entry name" value="ACYL-COA BINDING PROTEIN 1, ISOFORM A"/>
    <property type="match status" value="1"/>
</dbReference>
<accession>A0AAJ5YT15</accession>